<dbReference type="GO" id="GO:0046872">
    <property type="term" value="F:metal ion binding"/>
    <property type="evidence" value="ECO:0007669"/>
    <property type="project" value="UniProtKB-KW"/>
</dbReference>
<evidence type="ECO:0000256" key="1">
    <source>
        <dbReference type="ARBA" id="ARBA00022485"/>
    </source>
</evidence>
<dbReference type="PROSITE" id="PS00198">
    <property type="entry name" value="4FE4S_FER_1"/>
    <property type="match status" value="2"/>
</dbReference>
<dbReference type="STRING" id="1033810.HLPCO_002283"/>
<keyword evidence="7" id="KW-1185">Reference proteome</keyword>
<name>U2DSW2_9MOLU</name>
<keyword evidence="6" id="KW-0560">Oxidoreductase</keyword>
<dbReference type="InParanoid" id="U2DSW2"/>
<keyword evidence="1" id="KW-0004">4Fe-4S</keyword>
<evidence type="ECO:0000256" key="3">
    <source>
        <dbReference type="ARBA" id="ARBA00023004"/>
    </source>
</evidence>
<keyword evidence="2" id="KW-0479">Metal-binding</keyword>
<dbReference type="Pfam" id="PF12838">
    <property type="entry name" value="Fer4_7"/>
    <property type="match status" value="1"/>
</dbReference>
<gene>
    <name evidence="6" type="ORF">HLPCO_002283</name>
</gene>
<organism evidence="6 7">
    <name type="scientific">Haloplasma contractile SSD-17B</name>
    <dbReference type="NCBI Taxonomy" id="1033810"/>
    <lineage>
        <taxon>Bacteria</taxon>
        <taxon>Bacillati</taxon>
        <taxon>Mycoplasmatota</taxon>
        <taxon>Mollicutes</taxon>
        <taxon>Haloplasmatales</taxon>
        <taxon>Haloplasmataceae</taxon>
        <taxon>Haloplasma</taxon>
    </lineage>
</organism>
<dbReference type="GO" id="GO:0051539">
    <property type="term" value="F:4 iron, 4 sulfur cluster binding"/>
    <property type="evidence" value="ECO:0007669"/>
    <property type="project" value="UniProtKB-KW"/>
</dbReference>
<evidence type="ECO:0000256" key="4">
    <source>
        <dbReference type="ARBA" id="ARBA00023014"/>
    </source>
</evidence>
<dbReference type="PROSITE" id="PS51379">
    <property type="entry name" value="4FE4S_FER_2"/>
    <property type="match status" value="2"/>
</dbReference>
<feature type="domain" description="4Fe-4S ferredoxin-type" evidence="5">
    <location>
        <begin position="43"/>
        <end position="73"/>
    </location>
</feature>
<dbReference type="InterPro" id="IPR050572">
    <property type="entry name" value="Fe-S_Ferredoxin"/>
</dbReference>
<reference evidence="6 7" key="2">
    <citation type="journal article" date="2013" name="PLoS ONE">
        <title>INDIGO - INtegrated Data Warehouse of MIcrobial GenOmes with Examples from the Red Sea Extremophiles.</title>
        <authorList>
            <person name="Alam I."/>
            <person name="Antunes A."/>
            <person name="Kamau A.A."/>
            <person name="Ba Alawi W."/>
            <person name="Kalkatawi M."/>
            <person name="Stingl U."/>
            <person name="Bajic V.B."/>
        </authorList>
    </citation>
    <scope>NUCLEOTIDE SEQUENCE [LARGE SCALE GENOMIC DNA]</scope>
    <source>
        <strain evidence="6 7">SSD-17B</strain>
    </source>
</reference>
<dbReference type="EMBL" id="AFNU02000009">
    <property type="protein sequence ID" value="ERJ11582.1"/>
    <property type="molecule type" value="Genomic_DNA"/>
</dbReference>
<dbReference type="AlphaFoldDB" id="U2DSW2"/>
<evidence type="ECO:0000313" key="7">
    <source>
        <dbReference type="Proteomes" id="UP000005707"/>
    </source>
</evidence>
<dbReference type="Gene3D" id="3.30.70.20">
    <property type="match status" value="1"/>
</dbReference>
<dbReference type="Proteomes" id="UP000005707">
    <property type="component" value="Unassembled WGS sequence"/>
</dbReference>
<dbReference type="OrthoDB" id="9804603at2"/>
<dbReference type="SUPFAM" id="SSF54862">
    <property type="entry name" value="4Fe-4S ferredoxins"/>
    <property type="match status" value="1"/>
</dbReference>
<dbReference type="eggNOG" id="COG1143">
    <property type="taxonomic scope" value="Bacteria"/>
</dbReference>
<dbReference type="InterPro" id="IPR017896">
    <property type="entry name" value="4Fe4S_Fe-S-bd"/>
</dbReference>
<evidence type="ECO:0000256" key="2">
    <source>
        <dbReference type="ARBA" id="ARBA00022723"/>
    </source>
</evidence>
<dbReference type="InterPro" id="IPR017900">
    <property type="entry name" value="4Fe4S_Fe_S_CS"/>
</dbReference>
<keyword evidence="3" id="KW-0408">Iron</keyword>
<sequence>MAKARGRIEVDIDRCKGCGICLNACPLDLLEMDPDTINVKGYQPMRIHSPEKCIGCTNCALMCPDVVITVERL</sequence>
<keyword evidence="4" id="KW-0411">Iron-sulfur</keyword>
<protein>
    <submittedName>
        <fullName evidence="6">2-oxoglutarate ferredoxin oxidoreductase subunit delta protein</fullName>
        <ecNumber evidence="6">1.2.7.3</ecNumber>
    </submittedName>
</protein>
<dbReference type="PANTHER" id="PTHR43687">
    <property type="entry name" value="ADENYLYLSULFATE REDUCTASE, BETA SUBUNIT"/>
    <property type="match status" value="1"/>
</dbReference>
<dbReference type="RefSeq" id="WP_008825479.1">
    <property type="nucleotide sequence ID" value="NZ_AFNU02000009.1"/>
</dbReference>
<proteinExistence type="predicted"/>
<comment type="caution">
    <text evidence="6">The sequence shown here is derived from an EMBL/GenBank/DDBJ whole genome shotgun (WGS) entry which is preliminary data.</text>
</comment>
<accession>U2DSW2</accession>
<dbReference type="EC" id="1.2.7.3" evidence="6"/>
<reference evidence="6 7" key="1">
    <citation type="journal article" date="2011" name="J. Bacteriol.">
        <title>Genome sequence of Haloplasma contractile, an unusual contractile bacterium from a deep-sea anoxic brine lake.</title>
        <authorList>
            <person name="Antunes A."/>
            <person name="Alam I."/>
            <person name="El Dorry H."/>
            <person name="Siam R."/>
            <person name="Robertson A."/>
            <person name="Bajic V.B."/>
            <person name="Stingl U."/>
        </authorList>
    </citation>
    <scope>NUCLEOTIDE SEQUENCE [LARGE SCALE GENOMIC DNA]</scope>
    <source>
        <strain evidence="6 7">SSD-17B</strain>
    </source>
</reference>
<feature type="domain" description="4Fe-4S ferredoxin-type" evidence="5">
    <location>
        <begin position="6"/>
        <end position="35"/>
    </location>
</feature>
<evidence type="ECO:0000259" key="5">
    <source>
        <dbReference type="PROSITE" id="PS51379"/>
    </source>
</evidence>
<dbReference type="GO" id="GO:0047553">
    <property type="term" value="F:2-oxoglutarate synthase activity"/>
    <property type="evidence" value="ECO:0007669"/>
    <property type="project" value="UniProtKB-EC"/>
</dbReference>
<evidence type="ECO:0000313" key="6">
    <source>
        <dbReference type="EMBL" id="ERJ11582.1"/>
    </source>
</evidence>
<dbReference type="PANTHER" id="PTHR43687:SF4">
    <property type="entry name" value="BLR5484 PROTEIN"/>
    <property type="match status" value="1"/>
</dbReference>